<evidence type="ECO:0000256" key="5">
    <source>
        <dbReference type="RuleBase" id="RU004504"/>
    </source>
</evidence>
<dbReference type="GO" id="GO:0008483">
    <property type="term" value="F:transaminase activity"/>
    <property type="evidence" value="ECO:0007669"/>
    <property type="project" value="UniProtKB-KW"/>
</dbReference>
<gene>
    <name evidence="8" type="ORF">E1163_29720</name>
</gene>
<evidence type="ECO:0000256" key="6">
    <source>
        <dbReference type="SAM" id="MobiDB-lite"/>
    </source>
</evidence>
<reference evidence="8 9" key="1">
    <citation type="submission" date="2019-02" db="EMBL/GenBank/DDBJ databases">
        <authorList>
            <person name="Goldberg S.R."/>
            <person name="Haltli B.A."/>
            <person name="Correa H."/>
            <person name="Russell K.G."/>
        </authorList>
    </citation>
    <scope>NUCLEOTIDE SEQUENCE [LARGE SCALE GENOMIC DNA]</scope>
    <source>
        <strain evidence="8 9">JCM 16186</strain>
    </source>
</reference>
<name>A0ABW9RY53_9BACT</name>
<evidence type="ECO:0000256" key="4">
    <source>
        <dbReference type="ARBA" id="ARBA00050776"/>
    </source>
</evidence>
<feature type="domain" description="Aminotransferase class V" evidence="7">
    <location>
        <begin position="117"/>
        <end position="215"/>
    </location>
</feature>
<evidence type="ECO:0000313" key="8">
    <source>
        <dbReference type="EMBL" id="MTI29177.1"/>
    </source>
</evidence>
<feature type="domain" description="Aminotransferase class V" evidence="7">
    <location>
        <begin position="268"/>
        <end position="617"/>
    </location>
</feature>
<dbReference type="SUPFAM" id="SSF53383">
    <property type="entry name" value="PLP-dependent transferases"/>
    <property type="match status" value="2"/>
</dbReference>
<comment type="cofactor">
    <cofactor evidence="1 5">
        <name>pyridoxal 5'-phosphate</name>
        <dbReference type="ChEBI" id="CHEBI:597326"/>
    </cofactor>
</comment>
<dbReference type="InterPro" id="IPR020578">
    <property type="entry name" value="Aminotrans_V_PyrdxlP_BS"/>
</dbReference>
<evidence type="ECO:0000259" key="7">
    <source>
        <dbReference type="Pfam" id="PF00266"/>
    </source>
</evidence>
<dbReference type="Pfam" id="PF00266">
    <property type="entry name" value="Aminotran_5"/>
    <property type="match status" value="2"/>
</dbReference>
<dbReference type="Proteomes" id="UP000798808">
    <property type="component" value="Unassembled WGS sequence"/>
</dbReference>
<dbReference type="PROSITE" id="PS00595">
    <property type="entry name" value="AA_TRANSFER_CLASS_5"/>
    <property type="match status" value="1"/>
</dbReference>
<keyword evidence="8" id="KW-0808">Transferase</keyword>
<evidence type="ECO:0000313" key="9">
    <source>
        <dbReference type="Proteomes" id="UP000798808"/>
    </source>
</evidence>
<evidence type="ECO:0000256" key="3">
    <source>
        <dbReference type="ARBA" id="ARBA00022898"/>
    </source>
</evidence>
<keyword evidence="9" id="KW-1185">Reference proteome</keyword>
<evidence type="ECO:0000256" key="2">
    <source>
        <dbReference type="ARBA" id="ARBA00010447"/>
    </source>
</evidence>
<protein>
    <submittedName>
        <fullName evidence="8">Aminotransferase class V-fold PLP-dependent enzyme</fullName>
    </submittedName>
</protein>
<comment type="caution">
    <text evidence="8">The sequence shown here is derived from an EMBL/GenBank/DDBJ whole genome shotgun (WGS) entry which is preliminary data.</text>
</comment>
<dbReference type="PANTHER" id="PTHR43586:SF8">
    <property type="entry name" value="CYSTEINE DESULFURASE 1, CHLOROPLASTIC"/>
    <property type="match status" value="1"/>
</dbReference>
<dbReference type="InterPro" id="IPR000192">
    <property type="entry name" value="Aminotrans_V_dom"/>
</dbReference>
<dbReference type="InterPro" id="IPR015424">
    <property type="entry name" value="PyrdxlP-dep_Trfase"/>
</dbReference>
<dbReference type="Gene3D" id="3.40.640.10">
    <property type="entry name" value="Type I PLP-dependent aspartate aminotransferase-like (Major domain)"/>
    <property type="match status" value="2"/>
</dbReference>
<organism evidence="8 9">
    <name type="scientific">Fulvivirga kasyanovii</name>
    <dbReference type="NCBI Taxonomy" id="396812"/>
    <lineage>
        <taxon>Bacteria</taxon>
        <taxon>Pseudomonadati</taxon>
        <taxon>Bacteroidota</taxon>
        <taxon>Cytophagia</taxon>
        <taxon>Cytophagales</taxon>
        <taxon>Fulvivirgaceae</taxon>
        <taxon>Fulvivirga</taxon>
    </lineage>
</organism>
<proteinExistence type="inferred from homology"/>
<feature type="region of interest" description="Disordered" evidence="6">
    <location>
        <begin position="1"/>
        <end position="29"/>
    </location>
</feature>
<dbReference type="EMBL" id="SMLW01000680">
    <property type="protein sequence ID" value="MTI29177.1"/>
    <property type="molecule type" value="Genomic_DNA"/>
</dbReference>
<keyword evidence="8" id="KW-0032">Aminotransferase</keyword>
<accession>A0ABW9RY53</accession>
<dbReference type="RefSeq" id="WP_155177430.1">
    <property type="nucleotide sequence ID" value="NZ_BAAAFL010000029.1"/>
</dbReference>
<sequence>MKTIKQTEYASADVSQLEEKQNGMPENKGAERAFTELERGVYAALETYSNVHRGSGHNSLVSSQLYEHARGVVLEYMGLNKDRYIVIFCSPKRTSELISLLKPGSYQTITSREIGLPLGITAVAVEKKALPKGSPTECGGGTARLVAAGWIIWNTGPDKFEAGTPAIVNVIAFSKAMLLLKRYGKDIFKKLQGTDLGITELLYKDELEQYSGVELMEQLRKTLIGLGMIVPTLEGEKPFVNLDNSASTPTFQPIWNTFRQALRLPERRKQDVVREVKAICSEILGAPLDKYDIIFTKNTTESINLVSESLGRSNDRDTEPAVLISLLEHSSNDLPWRMASKKSLVRLPVNAEGFVDLVELENHLREYNQDHKHGKKRIKVVAISGASNVLGTCNDIDKISPIVHKYGARLLVDGAQVVAHRKVEMEKDDIDYMAFSAHKVYAPFGTGVLVSKKGLLNYKPDEMRQICTSGEENIGGVASLGKALVILRRIGFDVIHEEEQKLTKMALDGLSKIPNIRIFGITDQNSGSFDKKIGVIVFETKDILHNKLAEEMFQKGGIGVRYGCHCSHLLIKHLLDISPVLEQVQRVVLTVSPKTQLPGVVRVSLGVENTKEDIEILIQVLNKLTSDAKRKPNGEQKKALAQAETDFQKELEEFAQTAIHKVYAYAE</sequence>
<dbReference type="InterPro" id="IPR015422">
    <property type="entry name" value="PyrdxlP-dep_Trfase_small"/>
</dbReference>
<dbReference type="PANTHER" id="PTHR43586">
    <property type="entry name" value="CYSTEINE DESULFURASE"/>
    <property type="match status" value="1"/>
</dbReference>
<evidence type="ECO:0000256" key="1">
    <source>
        <dbReference type="ARBA" id="ARBA00001933"/>
    </source>
</evidence>
<comment type="catalytic activity">
    <reaction evidence="4">
        <text>(sulfur carrier)-H + L-cysteine = (sulfur carrier)-SH + L-alanine</text>
        <dbReference type="Rhea" id="RHEA:43892"/>
        <dbReference type="Rhea" id="RHEA-COMP:14737"/>
        <dbReference type="Rhea" id="RHEA-COMP:14739"/>
        <dbReference type="ChEBI" id="CHEBI:29917"/>
        <dbReference type="ChEBI" id="CHEBI:35235"/>
        <dbReference type="ChEBI" id="CHEBI:57972"/>
        <dbReference type="ChEBI" id="CHEBI:64428"/>
        <dbReference type="EC" id="2.8.1.7"/>
    </reaction>
</comment>
<keyword evidence="3" id="KW-0663">Pyridoxal phosphate</keyword>
<dbReference type="InterPro" id="IPR015421">
    <property type="entry name" value="PyrdxlP-dep_Trfase_major"/>
</dbReference>
<dbReference type="Gene3D" id="3.90.1150.10">
    <property type="entry name" value="Aspartate Aminotransferase, domain 1"/>
    <property type="match status" value="2"/>
</dbReference>
<comment type="similarity">
    <text evidence="2">Belongs to the class-V pyridoxal-phosphate-dependent aminotransferase family. Csd subfamily.</text>
</comment>